<name>A0A508A719_9ACTO</name>
<dbReference type="InterPro" id="IPR029058">
    <property type="entry name" value="AB_hydrolase_fold"/>
</dbReference>
<dbReference type="SUPFAM" id="SSF53474">
    <property type="entry name" value="alpha/beta-Hydrolases"/>
    <property type="match status" value="1"/>
</dbReference>
<dbReference type="InterPro" id="IPR013595">
    <property type="entry name" value="Pept_S33_TAP-like_C"/>
</dbReference>
<gene>
    <name evidence="6" type="ORF">FK256_01275</name>
</gene>
<dbReference type="Pfam" id="PF08386">
    <property type="entry name" value="Abhydrolase_4"/>
    <property type="match status" value="1"/>
</dbReference>
<keyword evidence="3 6" id="KW-0378">Hydrolase</keyword>
<feature type="domain" description="Peptidase S33 tripeptidyl aminopeptidase-like C-terminal" evidence="5">
    <location>
        <begin position="478"/>
        <end position="581"/>
    </location>
</feature>
<dbReference type="PANTHER" id="PTHR43248:SF29">
    <property type="entry name" value="TRIPEPTIDYL AMINOPEPTIDASE"/>
    <property type="match status" value="1"/>
</dbReference>
<evidence type="ECO:0000313" key="6">
    <source>
        <dbReference type="EMBL" id="TQD44551.1"/>
    </source>
</evidence>
<dbReference type="GO" id="GO:0016787">
    <property type="term" value="F:hydrolase activity"/>
    <property type="evidence" value="ECO:0007669"/>
    <property type="project" value="UniProtKB-KW"/>
</dbReference>
<dbReference type="Proteomes" id="UP000319010">
    <property type="component" value="Unassembled WGS sequence"/>
</dbReference>
<evidence type="ECO:0000256" key="2">
    <source>
        <dbReference type="ARBA" id="ARBA00022729"/>
    </source>
</evidence>
<feature type="region of interest" description="Disordered" evidence="4">
    <location>
        <begin position="203"/>
        <end position="238"/>
    </location>
</feature>
<comment type="similarity">
    <text evidence="1">Belongs to the peptidase S33 family.</text>
</comment>
<dbReference type="PANTHER" id="PTHR43248">
    <property type="entry name" value="2-SUCCINYL-6-HYDROXY-2,4-CYCLOHEXADIENE-1-CARBOXYLATE SYNTHASE"/>
    <property type="match status" value="1"/>
</dbReference>
<dbReference type="Gene3D" id="3.40.50.1820">
    <property type="entry name" value="alpha/beta hydrolase"/>
    <property type="match status" value="1"/>
</dbReference>
<evidence type="ECO:0000256" key="4">
    <source>
        <dbReference type="SAM" id="MobiDB-lite"/>
    </source>
</evidence>
<dbReference type="InterPro" id="IPR051601">
    <property type="entry name" value="Serine_prot/Carboxylest_S33"/>
</dbReference>
<protein>
    <submittedName>
        <fullName evidence="6">Alpha/beta hydrolase</fullName>
    </submittedName>
</protein>
<feature type="compositionally biased region" description="Basic and acidic residues" evidence="4">
    <location>
        <begin position="1"/>
        <end position="13"/>
    </location>
</feature>
<comment type="caution">
    <text evidence="6">The sequence shown here is derived from an EMBL/GenBank/DDBJ whole genome shotgun (WGS) entry which is preliminary data.</text>
</comment>
<feature type="region of interest" description="Disordered" evidence="4">
    <location>
        <begin position="1"/>
        <end position="29"/>
    </location>
</feature>
<organism evidence="6 7">
    <name type="scientific">Actinomyces johnsonii</name>
    <dbReference type="NCBI Taxonomy" id="544581"/>
    <lineage>
        <taxon>Bacteria</taxon>
        <taxon>Bacillati</taxon>
        <taxon>Actinomycetota</taxon>
        <taxon>Actinomycetes</taxon>
        <taxon>Actinomycetales</taxon>
        <taxon>Actinomycetaceae</taxon>
        <taxon>Actinomyces</taxon>
    </lineage>
</organism>
<sequence length="585" mass="61136">MEMRIRQRNRRNDVNSAVMNRTGRAEGARGAGRRRLAAGVLAAVSGVCLGVGAGAVPAVAVPAAPAVAVKAAVPKGLESFYGQTVEWYDCGATGGMEKSAEATAFKCAKVKVPLDYSQPDGQTIEIAMKKHVATGSIHRGSLFINPGGPGGSGVQYVEAAAETSFAGVQGSYDIIGFDPRGVGSSTLITCAAANDAAAAPAAGVGAPQADTPPSPVDGGANNDYKEKSPEVDAAASGTSFEDAAPRIADEYKQAEAQCAANTKPAGLLDHVDTVSAVRDLDILRALSGNEKLDYAGFSYGTYLGAHYAELFPSNTGRMVLDGAMDPSLTLYESSRGQAIGFEHSLRTYVEWCQGAADCPLSGGTDAGVQQISDLFSSADQSPLPTSDPNRSVTGTDIKGVVIQYMYFSEQDWPVLNQALTQAIVHHDGSMIRSILDRIQSAGSNSTLTRLAINCLDYRVEGDMTSWAARDQEMEQVAPHFGQMAVISDLACQSWGHTGTQPPKALHAKGAAPILVIGTTGDPATPYEWAKALAGQLESGQLLTWEGNGHTAYANAGHGPCITKAVDTYLLTGTMPKKDLTCRGKE</sequence>
<evidence type="ECO:0000313" key="7">
    <source>
        <dbReference type="Proteomes" id="UP000319010"/>
    </source>
</evidence>
<evidence type="ECO:0000256" key="3">
    <source>
        <dbReference type="ARBA" id="ARBA00022801"/>
    </source>
</evidence>
<evidence type="ECO:0000256" key="1">
    <source>
        <dbReference type="ARBA" id="ARBA00010088"/>
    </source>
</evidence>
<dbReference type="EMBL" id="VICB01000003">
    <property type="protein sequence ID" value="TQD44551.1"/>
    <property type="molecule type" value="Genomic_DNA"/>
</dbReference>
<dbReference type="AlphaFoldDB" id="A0A508A719"/>
<evidence type="ECO:0000259" key="5">
    <source>
        <dbReference type="Pfam" id="PF08386"/>
    </source>
</evidence>
<accession>A0A508A719</accession>
<keyword evidence="2" id="KW-0732">Signal</keyword>
<reference evidence="6 7" key="1">
    <citation type="submission" date="2019-06" db="EMBL/GenBank/DDBJ databases">
        <title>Draft genome sequence of Actinomyces johnsonii CCUG 34287T.</title>
        <authorList>
            <person name="Salva-Serra F."/>
            <person name="Cardew S."/>
            <person name="Moore E."/>
        </authorList>
    </citation>
    <scope>NUCLEOTIDE SEQUENCE [LARGE SCALE GENOMIC DNA]</scope>
    <source>
        <strain evidence="6 7">CCUG 34287</strain>
    </source>
</reference>
<proteinExistence type="inferred from homology"/>